<organism evidence="1 2">
    <name type="scientific">Polarella glacialis</name>
    <name type="common">Dinoflagellate</name>
    <dbReference type="NCBI Taxonomy" id="89957"/>
    <lineage>
        <taxon>Eukaryota</taxon>
        <taxon>Sar</taxon>
        <taxon>Alveolata</taxon>
        <taxon>Dinophyceae</taxon>
        <taxon>Suessiales</taxon>
        <taxon>Suessiaceae</taxon>
        <taxon>Polarella</taxon>
    </lineage>
</organism>
<dbReference type="AlphaFoldDB" id="A0A813JZH1"/>
<name>A0A813JZH1_POLGL</name>
<protein>
    <submittedName>
        <fullName evidence="1">Uncharacterized protein</fullName>
    </submittedName>
</protein>
<evidence type="ECO:0000313" key="1">
    <source>
        <dbReference type="EMBL" id="CAE8693170.1"/>
    </source>
</evidence>
<sequence>MHPRKLLFEAAQLSSGNSVLSQLSGSMTGLKNTDARFVGTWRHEAGCFEVTRVGGELRWSQAQGSDVSRGILVGQGIFRSCKLSSGALLNVTLTSEGHLEFHEQSWAAQGITSSAALVAERARPHEVAARQNLTQQSQEAVRKAAFQWSETWQRAPADSPLSCLEACNCGPKDKRSKFLEMCLVACARFLCKAGRPLIYASFGSGGLWFDWWLLEKLAERGFHMESAHFIDLLYSPECVREASFKDSALGQLSAWLPTPSFAYAQLHEFLASDCGRQGAHLIVQCDADCAGLDITTALREGGLHLWLQAEGGDINAWVKQDGCMVDCARAE</sequence>
<evidence type="ECO:0000313" key="2">
    <source>
        <dbReference type="Proteomes" id="UP000626109"/>
    </source>
</evidence>
<reference evidence="1" key="1">
    <citation type="submission" date="2021-02" db="EMBL/GenBank/DDBJ databases">
        <authorList>
            <person name="Dougan E. K."/>
            <person name="Rhodes N."/>
            <person name="Thang M."/>
            <person name="Chan C."/>
        </authorList>
    </citation>
    <scope>NUCLEOTIDE SEQUENCE</scope>
</reference>
<feature type="non-terminal residue" evidence="1">
    <location>
        <position position="1"/>
    </location>
</feature>
<comment type="caution">
    <text evidence="1">The sequence shown here is derived from an EMBL/GenBank/DDBJ whole genome shotgun (WGS) entry which is preliminary data.</text>
</comment>
<dbReference type="Proteomes" id="UP000626109">
    <property type="component" value="Unassembled WGS sequence"/>
</dbReference>
<dbReference type="EMBL" id="CAJNNW010027803">
    <property type="protein sequence ID" value="CAE8693170.1"/>
    <property type="molecule type" value="Genomic_DNA"/>
</dbReference>
<proteinExistence type="predicted"/>
<accession>A0A813JZH1</accession>
<gene>
    <name evidence="1" type="ORF">PGLA2088_LOCUS28264</name>
</gene>